<dbReference type="OrthoDB" id="9809047at2"/>
<gene>
    <name evidence="9" type="ORF">Sant_0048</name>
</gene>
<dbReference type="PROSITE" id="PS51350">
    <property type="entry name" value="PTS_HPR_DOM"/>
    <property type="match status" value="1"/>
</dbReference>
<evidence type="ECO:0000256" key="6">
    <source>
        <dbReference type="ARBA" id="ARBA00040081"/>
    </source>
</evidence>
<dbReference type="SUPFAM" id="SSF55594">
    <property type="entry name" value="HPr-like"/>
    <property type="match status" value="1"/>
</dbReference>
<dbReference type="NCBIfam" id="TIGR01003">
    <property type="entry name" value="PTS_HPr_family"/>
    <property type="match status" value="1"/>
</dbReference>
<feature type="domain" description="HPr" evidence="8">
    <location>
        <begin position="1"/>
        <end position="85"/>
    </location>
</feature>
<dbReference type="CDD" id="cd00367">
    <property type="entry name" value="PTS-HPr_like"/>
    <property type="match status" value="1"/>
</dbReference>
<dbReference type="RefSeq" id="WP_025420321.1">
    <property type="nucleotide sequence ID" value="NZ_CP006569.1"/>
</dbReference>
<evidence type="ECO:0000256" key="1">
    <source>
        <dbReference type="ARBA" id="ARBA00004496"/>
    </source>
</evidence>
<dbReference type="InterPro" id="IPR000032">
    <property type="entry name" value="HPr-like"/>
</dbReference>
<evidence type="ECO:0000256" key="7">
    <source>
        <dbReference type="ARBA" id="ARBA00041734"/>
    </source>
</evidence>
<dbReference type="Gene3D" id="3.30.1340.10">
    <property type="entry name" value="HPr-like"/>
    <property type="match status" value="1"/>
</dbReference>
<dbReference type="EMBL" id="CP006569">
    <property type="protein sequence ID" value="AHF75165.1"/>
    <property type="molecule type" value="Genomic_DNA"/>
</dbReference>
<keyword evidence="3" id="KW-0963">Cytoplasm</keyword>
<dbReference type="KEGG" id="sod:Sant_0048"/>
<keyword evidence="10" id="KW-1185">Reference proteome</keyword>
<dbReference type="PATRIC" id="fig|1239307.3.peg.52"/>
<sequence length="85" mass="9155">MKTHEVIIRSEEGLHARPAADFVDKSISFTSKITLEKDGEIFNAKSITSVLSMGACKNDKIIIMADGADEAFAIADLTSLLNAVE</sequence>
<name>W0HSH0_9GAMM</name>
<dbReference type="PANTHER" id="PTHR33705">
    <property type="entry name" value="PHOSPHOCARRIER PROTEIN HPR"/>
    <property type="match status" value="1"/>
</dbReference>
<evidence type="ECO:0000256" key="3">
    <source>
        <dbReference type="ARBA" id="ARBA00022490"/>
    </source>
</evidence>
<evidence type="ECO:0000313" key="9">
    <source>
        <dbReference type="EMBL" id="AHF75165.1"/>
    </source>
</evidence>
<evidence type="ECO:0000259" key="8">
    <source>
        <dbReference type="PROSITE" id="PS51350"/>
    </source>
</evidence>
<dbReference type="AlphaFoldDB" id="W0HSH0"/>
<reference evidence="9 10" key="1">
    <citation type="journal article" date="2014" name="Genome Biol. Evol.">
        <title>Genome degeneration and adaptation in a nascent stage of symbiosis.</title>
        <authorList>
            <person name="Oakeson K.F."/>
            <person name="Gil R."/>
            <person name="Clayton A.L."/>
            <person name="Dunn D.M."/>
            <person name="von Niederhausern A.C."/>
            <person name="Hamil C."/>
            <person name="Aoyagi A."/>
            <person name="Duval B."/>
            <person name="Baca A."/>
            <person name="Silva F.J."/>
            <person name="Vallier A."/>
            <person name="Jackson D.G."/>
            <person name="Latorre A."/>
            <person name="Weiss R.B."/>
            <person name="Heddi A."/>
            <person name="Moya A."/>
            <person name="Dale C."/>
        </authorList>
    </citation>
    <scope>NUCLEOTIDE SEQUENCE [LARGE SCALE GENOMIC DNA]</scope>
    <source>
        <strain evidence="9 10">HS1</strain>
    </source>
</reference>
<dbReference type="GO" id="GO:0009401">
    <property type="term" value="P:phosphoenolpyruvate-dependent sugar phosphotransferase system"/>
    <property type="evidence" value="ECO:0007669"/>
    <property type="project" value="UniProtKB-KW"/>
</dbReference>
<comment type="similarity">
    <text evidence="2">Belongs to the HPr family.</text>
</comment>
<evidence type="ECO:0000313" key="10">
    <source>
        <dbReference type="Proteomes" id="UP000019028"/>
    </source>
</evidence>
<dbReference type="HOGENOM" id="CLU_136230_2_2_6"/>
<protein>
    <recommendedName>
        <fullName evidence="6">Phosphocarrier protein NPr</fullName>
    </recommendedName>
    <alternativeName>
        <fullName evidence="7">Nitrogen-related HPr</fullName>
    </alternativeName>
</protein>
<dbReference type="InterPro" id="IPR050399">
    <property type="entry name" value="HPr"/>
</dbReference>
<evidence type="ECO:0000256" key="4">
    <source>
        <dbReference type="ARBA" id="ARBA00022683"/>
    </source>
</evidence>
<dbReference type="PROSITE" id="PS00369">
    <property type="entry name" value="PTS_HPR_HIS"/>
    <property type="match status" value="1"/>
</dbReference>
<dbReference type="GO" id="GO:0005737">
    <property type="term" value="C:cytoplasm"/>
    <property type="evidence" value="ECO:0007669"/>
    <property type="project" value="UniProtKB-SubCell"/>
</dbReference>
<organism evidence="9 10">
    <name type="scientific">Sodalis praecaptivus</name>
    <dbReference type="NCBI Taxonomy" id="1239307"/>
    <lineage>
        <taxon>Bacteria</taxon>
        <taxon>Pseudomonadati</taxon>
        <taxon>Pseudomonadota</taxon>
        <taxon>Gammaproteobacteria</taxon>
        <taxon>Enterobacterales</taxon>
        <taxon>Bruguierivoracaceae</taxon>
        <taxon>Sodalis</taxon>
    </lineage>
</organism>
<dbReference type="Proteomes" id="UP000019028">
    <property type="component" value="Chromosome"/>
</dbReference>
<dbReference type="InterPro" id="IPR001020">
    <property type="entry name" value="PTS_HPr_His_P_site"/>
</dbReference>
<accession>W0HSH0</accession>
<evidence type="ECO:0000256" key="5">
    <source>
        <dbReference type="ARBA" id="ARBA00037424"/>
    </source>
</evidence>
<dbReference type="PRINTS" id="PR00107">
    <property type="entry name" value="PHOSPHOCPHPR"/>
</dbReference>
<evidence type="ECO:0000256" key="2">
    <source>
        <dbReference type="ARBA" id="ARBA00010736"/>
    </source>
</evidence>
<comment type="function">
    <text evidence="5">Component of the phosphoenolpyruvate-dependent nitrogen-metabolic phosphotransferase system (nitrogen-metabolic PTS), that seems to be involved in regulating nitrogen metabolism. The phosphoryl group from phosphoenolpyruvate (PEP) is transferred to the phosphoryl carrier protein NPr by enzyme I-Ntr. Phospho-NPr then transfers it to EIIA-Ntr. Could function in the transcriptional regulation of sigma-54 dependent operons in conjunction with the NPr (PtsO) and EIIA-Ntr (PtsN) proteins.</text>
</comment>
<dbReference type="PANTHER" id="PTHR33705:SF2">
    <property type="entry name" value="PHOSPHOCARRIER PROTEIN NPR"/>
    <property type="match status" value="1"/>
</dbReference>
<keyword evidence="4" id="KW-0598">Phosphotransferase system</keyword>
<dbReference type="Pfam" id="PF00381">
    <property type="entry name" value="PTS-HPr"/>
    <property type="match status" value="1"/>
</dbReference>
<proteinExistence type="inferred from homology"/>
<comment type="subcellular location">
    <subcellularLocation>
        <location evidence="1">Cytoplasm</location>
    </subcellularLocation>
</comment>
<dbReference type="InterPro" id="IPR035895">
    <property type="entry name" value="HPr-like_sf"/>
</dbReference>